<dbReference type="EMBL" id="HBIK01022430">
    <property type="protein sequence ID" value="CAE0385464.1"/>
    <property type="molecule type" value="Transcribed_RNA"/>
</dbReference>
<dbReference type="AlphaFoldDB" id="A0A7S3KL96"/>
<gene>
    <name evidence="4" type="ORF">ECRA1380_LOCUS10428</name>
    <name evidence="5" type="ORF">ECRASSUSDP1_LOCUS14149</name>
</gene>
<protein>
    <submittedName>
        <fullName evidence="4">Uncharacterized protein</fullName>
    </submittedName>
</protein>
<reference evidence="5" key="2">
    <citation type="submission" date="2023-07" db="EMBL/GenBank/DDBJ databases">
        <authorList>
            <consortium name="AG Swart"/>
            <person name="Singh M."/>
            <person name="Singh A."/>
            <person name="Seah K."/>
            <person name="Emmerich C."/>
        </authorList>
    </citation>
    <scope>NUCLEOTIDE SEQUENCE</scope>
    <source>
        <strain evidence="5">DP1</strain>
    </source>
</reference>
<dbReference type="InterPro" id="IPR015943">
    <property type="entry name" value="WD40/YVTN_repeat-like_dom_sf"/>
</dbReference>
<evidence type="ECO:0000256" key="2">
    <source>
        <dbReference type="ARBA" id="ARBA00022737"/>
    </source>
</evidence>
<dbReference type="PANTHER" id="PTHR47822:SF2">
    <property type="entry name" value="F-BOX AND WD-40 DOMAIN PROTEIN 7"/>
    <property type="match status" value="1"/>
</dbReference>
<dbReference type="PROSITE" id="PS00678">
    <property type="entry name" value="WD_REPEATS_1"/>
    <property type="match status" value="1"/>
</dbReference>
<dbReference type="PANTHER" id="PTHR47822">
    <property type="entry name" value="CARBOHYDRATE BINDING DOMAIN CONTAINING PROTEIN"/>
    <property type="match status" value="1"/>
</dbReference>
<keyword evidence="2" id="KW-0677">Repeat</keyword>
<dbReference type="EMBL" id="CAMPGE010014123">
    <property type="protein sequence ID" value="CAI2372815.1"/>
    <property type="molecule type" value="Genomic_DNA"/>
</dbReference>
<dbReference type="InterPro" id="IPR036322">
    <property type="entry name" value="WD40_repeat_dom_sf"/>
</dbReference>
<dbReference type="PROSITE" id="PS50294">
    <property type="entry name" value="WD_REPEATS_REGION"/>
    <property type="match status" value="1"/>
</dbReference>
<evidence type="ECO:0000313" key="6">
    <source>
        <dbReference type="Proteomes" id="UP001295684"/>
    </source>
</evidence>
<organism evidence="4">
    <name type="scientific">Euplotes crassus</name>
    <dbReference type="NCBI Taxonomy" id="5936"/>
    <lineage>
        <taxon>Eukaryota</taxon>
        <taxon>Sar</taxon>
        <taxon>Alveolata</taxon>
        <taxon>Ciliophora</taxon>
        <taxon>Intramacronucleata</taxon>
        <taxon>Spirotrichea</taxon>
        <taxon>Hypotrichia</taxon>
        <taxon>Euplotida</taxon>
        <taxon>Euplotidae</taxon>
        <taxon>Moneuplotes</taxon>
    </lineage>
</organism>
<evidence type="ECO:0000256" key="3">
    <source>
        <dbReference type="PROSITE-ProRule" id="PRU00221"/>
    </source>
</evidence>
<dbReference type="SUPFAM" id="SSF50978">
    <property type="entry name" value="WD40 repeat-like"/>
    <property type="match status" value="1"/>
</dbReference>
<proteinExistence type="predicted"/>
<keyword evidence="1 3" id="KW-0853">WD repeat</keyword>
<accession>A0A7S3KL96</accession>
<dbReference type="Pfam" id="PF00400">
    <property type="entry name" value="WD40"/>
    <property type="match status" value="4"/>
</dbReference>
<dbReference type="Proteomes" id="UP001295684">
    <property type="component" value="Unassembled WGS sequence"/>
</dbReference>
<sequence>MMMQLAEEEEEILIPVSDYHTFENAKNSSHKIADKAKLGSTDRQTFCVKYDYYDKYIAAGHNDGTIRIYNTMTEKEAFVINKDMEDPSPITNIKWRPPAAPSITKNVLISISANGALQHWHTTSGKLLHTIYDEFNQLLGVDYKPDGCQFAAAGTDTVVRVYDEATRKLVSELKGSVSGKPGHSNRVFCCKFDKENENILLSGGWDNTIQIWDLREGGSIRSIYGPKICGESIDIREGYIVTGSYRKDNQIEIWKCDTGDYVGAVPWDEALPSQEPCFVYSMQFRKGHGNILIAGGAVSNEVKLFDTFDYFKPIAQIKDLSRACFTVDFSQDGDSFAMGGGDGVIRVFSLHKDL</sequence>
<dbReference type="Gene3D" id="2.130.10.10">
    <property type="entry name" value="YVTN repeat-like/Quinoprotein amine dehydrogenase"/>
    <property type="match status" value="2"/>
</dbReference>
<evidence type="ECO:0000313" key="5">
    <source>
        <dbReference type="EMBL" id="CAI2372815.1"/>
    </source>
</evidence>
<evidence type="ECO:0000256" key="1">
    <source>
        <dbReference type="ARBA" id="ARBA00022574"/>
    </source>
</evidence>
<name>A0A7S3KL96_EUPCR</name>
<reference evidence="4" key="1">
    <citation type="submission" date="2021-01" db="EMBL/GenBank/DDBJ databases">
        <authorList>
            <person name="Corre E."/>
            <person name="Pelletier E."/>
            <person name="Niang G."/>
            <person name="Scheremetjew M."/>
            <person name="Finn R."/>
            <person name="Kale V."/>
            <person name="Holt S."/>
            <person name="Cochrane G."/>
            <person name="Meng A."/>
            <person name="Brown T."/>
            <person name="Cohen L."/>
        </authorList>
    </citation>
    <scope>NUCLEOTIDE SEQUENCE</scope>
    <source>
        <strain evidence="4">CT5</strain>
    </source>
</reference>
<dbReference type="SMART" id="SM00320">
    <property type="entry name" value="WD40"/>
    <property type="match status" value="5"/>
</dbReference>
<dbReference type="InterPro" id="IPR019775">
    <property type="entry name" value="WD40_repeat_CS"/>
</dbReference>
<evidence type="ECO:0000313" key="4">
    <source>
        <dbReference type="EMBL" id="CAE0385464.1"/>
    </source>
</evidence>
<dbReference type="PROSITE" id="PS50082">
    <property type="entry name" value="WD_REPEATS_2"/>
    <property type="match status" value="1"/>
</dbReference>
<dbReference type="InterPro" id="IPR001680">
    <property type="entry name" value="WD40_rpt"/>
</dbReference>
<keyword evidence="6" id="KW-1185">Reference proteome</keyword>
<dbReference type="OrthoDB" id="439331at2759"/>
<feature type="repeat" description="WD" evidence="3">
    <location>
        <begin position="180"/>
        <end position="222"/>
    </location>
</feature>